<sequence>MSCVVVVICVNNSAPYSITALSVSLSFHPSISLALFMRGIVDSSPDQHISFLSPLTMKLGITGSPTPTVIWTKKGKPIPRARTSNTNDCTTLELLKAHHGDTGNYLVIVENDHGRDFADIPFIIIDKCGPPEGPLEVSDVFADSC</sequence>
<dbReference type="Pfam" id="PF07679">
    <property type="entry name" value="I-set"/>
    <property type="match status" value="1"/>
</dbReference>
<accession>A0A9D4BC10</accession>
<evidence type="ECO:0000256" key="1">
    <source>
        <dbReference type="ARBA" id="ARBA00022737"/>
    </source>
</evidence>
<dbReference type="Proteomes" id="UP000828390">
    <property type="component" value="Unassembled WGS sequence"/>
</dbReference>
<reference evidence="4" key="1">
    <citation type="journal article" date="2019" name="bioRxiv">
        <title>The Genome of the Zebra Mussel, Dreissena polymorpha: A Resource for Invasive Species Research.</title>
        <authorList>
            <person name="McCartney M.A."/>
            <person name="Auch B."/>
            <person name="Kono T."/>
            <person name="Mallez S."/>
            <person name="Zhang Y."/>
            <person name="Obille A."/>
            <person name="Becker A."/>
            <person name="Abrahante J.E."/>
            <person name="Garbe J."/>
            <person name="Badalamenti J.P."/>
            <person name="Herman A."/>
            <person name="Mangelson H."/>
            <person name="Liachko I."/>
            <person name="Sullivan S."/>
            <person name="Sone E.D."/>
            <person name="Koren S."/>
            <person name="Silverstein K.A.T."/>
            <person name="Beckman K.B."/>
            <person name="Gohl D.M."/>
        </authorList>
    </citation>
    <scope>NUCLEOTIDE SEQUENCE</scope>
    <source>
        <strain evidence="4">Duluth1</strain>
        <tissue evidence="4">Whole animal</tissue>
    </source>
</reference>
<protein>
    <recommendedName>
        <fullName evidence="3">Immunoglobulin I-set domain-containing protein</fullName>
    </recommendedName>
</protein>
<dbReference type="InterPro" id="IPR013098">
    <property type="entry name" value="Ig_I-set"/>
</dbReference>
<name>A0A9D4BC10_DREPO</name>
<comment type="caution">
    <text evidence="4">The sequence shown here is derived from an EMBL/GenBank/DDBJ whole genome shotgun (WGS) entry which is preliminary data.</text>
</comment>
<proteinExistence type="predicted"/>
<feature type="domain" description="Immunoglobulin I-set" evidence="3">
    <location>
        <begin position="55"/>
        <end position="120"/>
    </location>
</feature>
<evidence type="ECO:0000259" key="3">
    <source>
        <dbReference type="Pfam" id="PF07679"/>
    </source>
</evidence>
<keyword evidence="5" id="KW-1185">Reference proteome</keyword>
<dbReference type="PANTHER" id="PTHR14340">
    <property type="entry name" value="MICROFIBRIL-ASSOCIATED GLYCOPROTEIN 3"/>
    <property type="match status" value="1"/>
</dbReference>
<keyword evidence="2" id="KW-0393">Immunoglobulin domain</keyword>
<evidence type="ECO:0000256" key="2">
    <source>
        <dbReference type="ARBA" id="ARBA00023319"/>
    </source>
</evidence>
<dbReference type="InterPro" id="IPR013783">
    <property type="entry name" value="Ig-like_fold"/>
</dbReference>
<gene>
    <name evidence="4" type="ORF">DPMN_193616</name>
</gene>
<dbReference type="Gene3D" id="2.60.40.10">
    <property type="entry name" value="Immunoglobulins"/>
    <property type="match status" value="1"/>
</dbReference>
<dbReference type="AlphaFoldDB" id="A0A9D4BC10"/>
<dbReference type="InterPro" id="IPR036179">
    <property type="entry name" value="Ig-like_dom_sf"/>
</dbReference>
<dbReference type="EMBL" id="JAIWYP010000101">
    <property type="protein sequence ID" value="KAH3689693.1"/>
    <property type="molecule type" value="Genomic_DNA"/>
</dbReference>
<reference evidence="4" key="2">
    <citation type="submission" date="2020-11" db="EMBL/GenBank/DDBJ databases">
        <authorList>
            <person name="McCartney M.A."/>
            <person name="Auch B."/>
            <person name="Kono T."/>
            <person name="Mallez S."/>
            <person name="Becker A."/>
            <person name="Gohl D.M."/>
            <person name="Silverstein K.A.T."/>
            <person name="Koren S."/>
            <person name="Bechman K.B."/>
            <person name="Herman A."/>
            <person name="Abrahante J.E."/>
            <person name="Garbe J."/>
        </authorList>
    </citation>
    <scope>NUCLEOTIDE SEQUENCE</scope>
    <source>
        <strain evidence="4">Duluth1</strain>
        <tissue evidence="4">Whole animal</tissue>
    </source>
</reference>
<evidence type="ECO:0000313" key="5">
    <source>
        <dbReference type="Proteomes" id="UP000828390"/>
    </source>
</evidence>
<dbReference type="PANTHER" id="PTHR14340:SF9">
    <property type="entry name" value="FIBRONECTIN TYPE-III DOMAIN-CONTAINING PROTEIN"/>
    <property type="match status" value="1"/>
</dbReference>
<organism evidence="4 5">
    <name type="scientific">Dreissena polymorpha</name>
    <name type="common">Zebra mussel</name>
    <name type="synonym">Mytilus polymorpha</name>
    <dbReference type="NCBI Taxonomy" id="45954"/>
    <lineage>
        <taxon>Eukaryota</taxon>
        <taxon>Metazoa</taxon>
        <taxon>Spiralia</taxon>
        <taxon>Lophotrochozoa</taxon>
        <taxon>Mollusca</taxon>
        <taxon>Bivalvia</taxon>
        <taxon>Autobranchia</taxon>
        <taxon>Heteroconchia</taxon>
        <taxon>Euheterodonta</taxon>
        <taxon>Imparidentia</taxon>
        <taxon>Neoheterodontei</taxon>
        <taxon>Myida</taxon>
        <taxon>Dreissenoidea</taxon>
        <taxon>Dreissenidae</taxon>
        <taxon>Dreissena</taxon>
    </lineage>
</organism>
<keyword evidence="1" id="KW-0677">Repeat</keyword>
<dbReference type="SUPFAM" id="SSF48726">
    <property type="entry name" value="Immunoglobulin"/>
    <property type="match status" value="1"/>
</dbReference>
<dbReference type="FunFam" id="2.60.40.10:FF:000031">
    <property type="entry name" value="Myosin-binding protein C, slow type"/>
    <property type="match status" value="1"/>
</dbReference>
<evidence type="ECO:0000313" key="4">
    <source>
        <dbReference type="EMBL" id="KAH3689693.1"/>
    </source>
</evidence>